<evidence type="ECO:0000256" key="4">
    <source>
        <dbReference type="ARBA" id="ARBA00069124"/>
    </source>
</evidence>
<dbReference type="Proteomes" id="UP000010305">
    <property type="component" value="Unassembled WGS sequence"/>
</dbReference>
<dbReference type="GO" id="GO:0016811">
    <property type="term" value="F:hydrolase activity, acting on carbon-nitrogen (but not peptide) bonds, in linear amides"/>
    <property type="evidence" value="ECO:0007669"/>
    <property type="project" value="UniProtKB-ARBA"/>
</dbReference>
<feature type="chain" id="PRO_5003784835" description="Isoaspartyl peptidase" evidence="8">
    <location>
        <begin position="21"/>
        <end position="321"/>
    </location>
</feature>
<proteinExistence type="predicted"/>
<dbReference type="HOGENOM" id="CLU_021603_1_0_6"/>
<keyword evidence="8" id="KW-0732">Signal</keyword>
<evidence type="ECO:0000256" key="7">
    <source>
        <dbReference type="PIRSR" id="PIRSR600246-3"/>
    </source>
</evidence>
<evidence type="ECO:0000313" key="10">
    <source>
        <dbReference type="Proteomes" id="UP000010305"/>
    </source>
</evidence>
<accession>J5KDR3</accession>
<dbReference type="Pfam" id="PF01112">
    <property type="entry name" value="Asparaginase_2"/>
    <property type="match status" value="1"/>
</dbReference>
<evidence type="ECO:0000256" key="2">
    <source>
        <dbReference type="ARBA" id="ARBA00022801"/>
    </source>
</evidence>
<feature type="site" description="Cleavage; by autolysis" evidence="7">
    <location>
        <begin position="189"/>
        <end position="190"/>
    </location>
</feature>
<evidence type="ECO:0000256" key="6">
    <source>
        <dbReference type="PIRSR" id="PIRSR600246-2"/>
    </source>
</evidence>
<organism evidence="9 10">
    <name type="scientific">SAR86 cluster bacterium SAR86A</name>
    <dbReference type="NCBI Taxonomy" id="1123866"/>
    <lineage>
        <taxon>Bacteria</taxon>
        <taxon>Pseudomonadati</taxon>
        <taxon>Pseudomonadota</taxon>
        <taxon>Gammaproteobacteria</taxon>
        <taxon>SAR86 cluster</taxon>
    </lineage>
</organism>
<dbReference type="InterPro" id="IPR029055">
    <property type="entry name" value="Ntn_hydrolases_N"/>
</dbReference>
<name>J5KDR3_9GAMM</name>
<keyword evidence="1" id="KW-0645">Protease</keyword>
<dbReference type="AlphaFoldDB" id="J5KDR3"/>
<evidence type="ECO:0000313" key="9">
    <source>
        <dbReference type="EMBL" id="EJP71731.1"/>
    </source>
</evidence>
<dbReference type="STRING" id="1123866.NT01SARS_0209"/>
<keyword evidence="2" id="KW-0378">Hydrolase</keyword>
<dbReference type="GO" id="GO:0006508">
    <property type="term" value="P:proteolysis"/>
    <property type="evidence" value="ECO:0007669"/>
    <property type="project" value="UniProtKB-KW"/>
</dbReference>
<dbReference type="SUPFAM" id="SSF56235">
    <property type="entry name" value="N-terminal nucleophile aminohydrolases (Ntn hydrolases)"/>
    <property type="match status" value="1"/>
</dbReference>
<feature type="binding site" evidence="6">
    <location>
        <begin position="241"/>
        <end position="244"/>
    </location>
    <ligand>
        <name>substrate</name>
    </ligand>
</feature>
<dbReference type="GO" id="GO:0008233">
    <property type="term" value="F:peptidase activity"/>
    <property type="evidence" value="ECO:0007669"/>
    <property type="project" value="UniProtKB-KW"/>
</dbReference>
<evidence type="ECO:0000256" key="8">
    <source>
        <dbReference type="SAM" id="SignalP"/>
    </source>
</evidence>
<dbReference type="PANTHER" id="PTHR10188:SF6">
    <property type="entry name" value="N(4)-(BETA-N-ACETYLGLUCOSAMINYL)-L-ASPARAGINASE"/>
    <property type="match status" value="1"/>
</dbReference>
<evidence type="ECO:0000256" key="3">
    <source>
        <dbReference type="ARBA" id="ARBA00022813"/>
    </source>
</evidence>
<evidence type="ECO:0000256" key="5">
    <source>
        <dbReference type="PIRSR" id="PIRSR600246-1"/>
    </source>
</evidence>
<reference evidence="9 10" key="1">
    <citation type="journal article" date="2012" name="ISME J.">
        <title>Genomic insights to SAR86, an abundant and uncultivated marine bacterial lineage.</title>
        <authorList>
            <person name="Dupont C.L."/>
            <person name="Rusch D.B."/>
            <person name="Yooseph S."/>
            <person name="Lombardo M.J."/>
            <person name="Richter R.A."/>
            <person name="Valas R."/>
            <person name="Novotny M."/>
            <person name="Yee-Greenbaum J."/>
            <person name="Selengut J.D."/>
            <person name="Haft D.H."/>
            <person name="Halpern A.L."/>
            <person name="Lasken R.S."/>
            <person name="Nealson K."/>
            <person name="Friedman R."/>
            <person name="Venter J.C."/>
        </authorList>
    </citation>
    <scope>NUCLEOTIDE SEQUENCE [LARGE SCALE GENOMIC DNA]</scope>
</reference>
<sequence length="321" mass="35033">MKHKVLVLCFLLSQVSFLMSSENYGIAVHGGAGVMKNLSENQKQKIEEQIIKTLTEAFKIIEQGGTSMDAVEFAVSEFEDSPLFNAGRGSVYNSEEVQEMDASIMSGQNRSAGAVASVRTIKNPIKVARKVADLTEHVMLIGEGAEKFAEQIGEEIVSKDYFYSEKNLKRLRKAKNKSTNLNLIQDKIGTVGAVAIDKYGNIAAATSTGGMTNKMPGRVGDSPIIGSGTWAQNNVCGVSSTGHGEFFIKYQVAKEVCTRIEYLNKSIVEASQEIIDELEQIEAYGGIIAIDYDANIAMPFNTDGMIRGGITNKRKIFVEIY</sequence>
<dbReference type="FunFam" id="3.60.20.30:FF:000001">
    <property type="entry name" value="Isoaspartyl peptidase/L-asparaginase"/>
    <property type="match status" value="1"/>
</dbReference>
<feature type="signal peptide" evidence="8">
    <location>
        <begin position="1"/>
        <end position="20"/>
    </location>
</feature>
<gene>
    <name evidence="9" type="ORF">NT01SARS_0209</name>
</gene>
<feature type="binding site" evidence="6">
    <location>
        <begin position="218"/>
        <end position="221"/>
    </location>
    <ligand>
        <name>substrate</name>
    </ligand>
</feature>
<dbReference type="CDD" id="cd04701">
    <property type="entry name" value="Asparaginase_2"/>
    <property type="match status" value="1"/>
</dbReference>
<dbReference type="InterPro" id="IPR000246">
    <property type="entry name" value="Peptidase_T2"/>
</dbReference>
<dbReference type="PANTHER" id="PTHR10188">
    <property type="entry name" value="L-ASPARAGINASE"/>
    <property type="match status" value="1"/>
</dbReference>
<dbReference type="Gene3D" id="3.60.20.30">
    <property type="entry name" value="(Glycosyl)asparaginase"/>
    <property type="match status" value="1"/>
</dbReference>
<dbReference type="EMBL" id="JH611156">
    <property type="protein sequence ID" value="EJP71731.1"/>
    <property type="molecule type" value="Genomic_DNA"/>
</dbReference>
<protein>
    <recommendedName>
        <fullName evidence="4">Isoaspartyl peptidase</fullName>
    </recommendedName>
</protein>
<feature type="active site" description="Nucleophile" evidence="5">
    <location>
        <position position="190"/>
    </location>
</feature>
<evidence type="ECO:0000256" key="1">
    <source>
        <dbReference type="ARBA" id="ARBA00022670"/>
    </source>
</evidence>
<keyword evidence="3" id="KW-0068">Autocatalytic cleavage</keyword>